<accession>A0A919RPX4</accession>
<evidence type="ECO:0000313" key="2">
    <source>
        <dbReference type="EMBL" id="GII97568.1"/>
    </source>
</evidence>
<protein>
    <submittedName>
        <fullName evidence="2">Uncharacterized protein</fullName>
    </submittedName>
</protein>
<sequence length="73" mass="8203">MRTRATAYADSGIAYADPDERLRGPGRTAYADPGERLRGPGRSTVNAEDRRDLGMWHGGRHNRRQSVEFPLHP</sequence>
<gene>
    <name evidence="2" type="ORF">Ssi02_77990</name>
</gene>
<feature type="region of interest" description="Disordered" evidence="1">
    <location>
        <begin position="16"/>
        <end position="73"/>
    </location>
</feature>
<dbReference type="Proteomes" id="UP000606172">
    <property type="component" value="Unassembled WGS sequence"/>
</dbReference>
<dbReference type="AlphaFoldDB" id="A0A919RPX4"/>
<comment type="caution">
    <text evidence="2">The sequence shown here is derived from an EMBL/GenBank/DDBJ whole genome shotgun (WGS) entry which is preliminary data.</text>
</comment>
<name>A0A919RPX4_9ACTN</name>
<dbReference type="EMBL" id="BOOW01000063">
    <property type="protein sequence ID" value="GII97568.1"/>
    <property type="molecule type" value="Genomic_DNA"/>
</dbReference>
<evidence type="ECO:0000313" key="3">
    <source>
        <dbReference type="Proteomes" id="UP000606172"/>
    </source>
</evidence>
<organism evidence="2 3">
    <name type="scientific">Sinosporangium siamense</name>
    <dbReference type="NCBI Taxonomy" id="1367973"/>
    <lineage>
        <taxon>Bacteria</taxon>
        <taxon>Bacillati</taxon>
        <taxon>Actinomycetota</taxon>
        <taxon>Actinomycetes</taxon>
        <taxon>Streptosporangiales</taxon>
        <taxon>Streptosporangiaceae</taxon>
        <taxon>Sinosporangium</taxon>
    </lineage>
</organism>
<proteinExistence type="predicted"/>
<reference evidence="2" key="1">
    <citation type="submission" date="2021-01" db="EMBL/GenBank/DDBJ databases">
        <title>Whole genome shotgun sequence of Sinosporangium siamense NBRC 109515.</title>
        <authorList>
            <person name="Komaki H."/>
            <person name="Tamura T."/>
        </authorList>
    </citation>
    <scope>NUCLEOTIDE SEQUENCE</scope>
    <source>
        <strain evidence="2">NBRC 109515</strain>
    </source>
</reference>
<keyword evidence="3" id="KW-1185">Reference proteome</keyword>
<evidence type="ECO:0000256" key="1">
    <source>
        <dbReference type="SAM" id="MobiDB-lite"/>
    </source>
</evidence>